<keyword evidence="3" id="KW-0804">Transcription</keyword>
<dbReference type="InterPro" id="IPR036271">
    <property type="entry name" value="Tet_transcr_reg_TetR-rel_C_sf"/>
</dbReference>
<dbReference type="Proteomes" id="UP000664209">
    <property type="component" value="Unassembled WGS sequence"/>
</dbReference>
<dbReference type="GO" id="GO:0000976">
    <property type="term" value="F:transcription cis-regulatory region binding"/>
    <property type="evidence" value="ECO:0007669"/>
    <property type="project" value="TreeGrafter"/>
</dbReference>
<dbReference type="Gene3D" id="1.10.10.60">
    <property type="entry name" value="Homeodomain-like"/>
    <property type="match status" value="1"/>
</dbReference>
<dbReference type="Gene3D" id="1.10.357.10">
    <property type="entry name" value="Tetracycline Repressor, domain 2"/>
    <property type="match status" value="1"/>
</dbReference>
<dbReference type="SUPFAM" id="SSF46689">
    <property type="entry name" value="Homeodomain-like"/>
    <property type="match status" value="1"/>
</dbReference>
<organism evidence="6 7">
    <name type="scientific">Actinotalea soli</name>
    <dbReference type="NCBI Taxonomy" id="2819234"/>
    <lineage>
        <taxon>Bacteria</taxon>
        <taxon>Bacillati</taxon>
        <taxon>Actinomycetota</taxon>
        <taxon>Actinomycetes</taxon>
        <taxon>Micrococcales</taxon>
        <taxon>Cellulomonadaceae</taxon>
        <taxon>Actinotalea</taxon>
    </lineage>
</organism>
<proteinExistence type="predicted"/>
<dbReference type="InterPro" id="IPR009057">
    <property type="entry name" value="Homeodomain-like_sf"/>
</dbReference>
<evidence type="ECO:0000259" key="5">
    <source>
        <dbReference type="PROSITE" id="PS50977"/>
    </source>
</evidence>
<keyword evidence="2 4" id="KW-0238">DNA-binding</keyword>
<evidence type="ECO:0000256" key="3">
    <source>
        <dbReference type="ARBA" id="ARBA00023163"/>
    </source>
</evidence>
<accession>A0A939RTM2</accession>
<sequence>MSPDRSSAGDPARTLALLWRDPSATPRRGPRRAFDLEQVVVAAVALADERGLEAVTIRGVADRLGVAPMSVYTYVPGKAELLDLMLDAVYAAMARSEPASPALLDRLRAVAEDNRLLYAAHPWAAAVSTLRPSLGPGALAKYEYELAAFDGCAAPDVIVDASLTHLLSFVRTCARDAEDAARAVAESGHDDAAWWAEAGQELARYVDPARYPRATRIGTAAGEAQGSAHDPEHAYRFGLERVLEGLAPVLVEG</sequence>
<dbReference type="EMBL" id="JAGEMK010000002">
    <property type="protein sequence ID" value="MBO1751434.1"/>
    <property type="molecule type" value="Genomic_DNA"/>
</dbReference>
<dbReference type="InterPro" id="IPR004111">
    <property type="entry name" value="Repressor_TetR_C"/>
</dbReference>
<evidence type="ECO:0000256" key="2">
    <source>
        <dbReference type="ARBA" id="ARBA00023125"/>
    </source>
</evidence>
<evidence type="ECO:0000313" key="7">
    <source>
        <dbReference type="Proteomes" id="UP000664209"/>
    </source>
</evidence>
<dbReference type="InterPro" id="IPR001647">
    <property type="entry name" value="HTH_TetR"/>
</dbReference>
<dbReference type="InterPro" id="IPR050109">
    <property type="entry name" value="HTH-type_TetR-like_transc_reg"/>
</dbReference>
<dbReference type="Pfam" id="PF00440">
    <property type="entry name" value="TetR_N"/>
    <property type="match status" value="1"/>
</dbReference>
<keyword evidence="1" id="KW-0805">Transcription regulation</keyword>
<feature type="DNA-binding region" description="H-T-H motif" evidence="4">
    <location>
        <begin position="56"/>
        <end position="75"/>
    </location>
</feature>
<dbReference type="PANTHER" id="PTHR30055">
    <property type="entry name" value="HTH-TYPE TRANSCRIPTIONAL REGULATOR RUTR"/>
    <property type="match status" value="1"/>
</dbReference>
<dbReference type="RefSeq" id="WP_208055092.1">
    <property type="nucleotide sequence ID" value="NZ_JAGEMK010000002.1"/>
</dbReference>
<gene>
    <name evidence="6" type="ORF">J4G33_06415</name>
</gene>
<dbReference type="AlphaFoldDB" id="A0A939RTM2"/>
<evidence type="ECO:0000313" key="6">
    <source>
        <dbReference type="EMBL" id="MBO1751434.1"/>
    </source>
</evidence>
<name>A0A939RTM2_9CELL</name>
<feature type="domain" description="HTH tetR-type" evidence="5">
    <location>
        <begin position="33"/>
        <end position="93"/>
    </location>
</feature>
<dbReference type="SUPFAM" id="SSF48498">
    <property type="entry name" value="Tetracyclin repressor-like, C-terminal domain"/>
    <property type="match status" value="1"/>
</dbReference>
<keyword evidence="7" id="KW-1185">Reference proteome</keyword>
<evidence type="ECO:0000256" key="1">
    <source>
        <dbReference type="ARBA" id="ARBA00023015"/>
    </source>
</evidence>
<protein>
    <submittedName>
        <fullName evidence="6">TetR family transcriptional regulator</fullName>
    </submittedName>
</protein>
<dbReference type="GO" id="GO:0045892">
    <property type="term" value="P:negative regulation of DNA-templated transcription"/>
    <property type="evidence" value="ECO:0007669"/>
    <property type="project" value="InterPro"/>
</dbReference>
<evidence type="ECO:0000256" key="4">
    <source>
        <dbReference type="PROSITE-ProRule" id="PRU00335"/>
    </source>
</evidence>
<dbReference type="Pfam" id="PF02909">
    <property type="entry name" value="TetR_C_1"/>
    <property type="match status" value="1"/>
</dbReference>
<dbReference type="PROSITE" id="PS50977">
    <property type="entry name" value="HTH_TETR_2"/>
    <property type="match status" value="1"/>
</dbReference>
<reference evidence="6" key="1">
    <citation type="submission" date="2021-03" db="EMBL/GenBank/DDBJ databases">
        <title>Actinotalea soli sp. nov., isolated from soil.</title>
        <authorList>
            <person name="Ping W."/>
            <person name="Zhang J."/>
        </authorList>
    </citation>
    <scope>NUCLEOTIDE SEQUENCE</scope>
    <source>
        <strain evidence="6">BY-33</strain>
    </source>
</reference>
<dbReference type="PANTHER" id="PTHR30055:SF151">
    <property type="entry name" value="TRANSCRIPTIONAL REGULATORY PROTEIN"/>
    <property type="match status" value="1"/>
</dbReference>
<comment type="caution">
    <text evidence="6">The sequence shown here is derived from an EMBL/GenBank/DDBJ whole genome shotgun (WGS) entry which is preliminary data.</text>
</comment>
<dbReference type="GO" id="GO:0003700">
    <property type="term" value="F:DNA-binding transcription factor activity"/>
    <property type="evidence" value="ECO:0007669"/>
    <property type="project" value="TreeGrafter"/>
</dbReference>